<keyword evidence="3 10" id="KW-0436">Ligase</keyword>
<sequence length="563" mass="64225">MFNDFFYKIAGRIAEVSKFSLEEITKCMEKSIHSKKQDVTLFVIKISNTPDADAKELFDAIVNTKIELIENVSLKGPSISFDVNKKVIMKDVLCEIQSKQYKFGSNEIGKGKRMVVEYSSPNIAKIFHVGHLRTTILGQFIVNLLKECGYETTSINFFGDWGKQFGLVLLGYIKYGSEEGLERDPLKHLFDVYVKISRDVKEDAGVDAEAREIFRKMEEYGDEWCIALWRKFRMLSVEKYKQLYKRLNVEFDVYSGESMYNEKGKQIVETCGLVKTDPDGSKVFDFGDNGKVLAMKNDGTTLYITRDIAAAKERLEEYMPEKIIYVVSSEQNKHFEDLFKTLKLLGIDESKFQHVNYGLVAGMSTREGKVEFLEDILDEATNVMKKVMQSDESRSSFTPEEVDSTAQVLALSTLLVMDFTAKRIKGYEFDIEKRARNTSGTGPYLQYAHCRLRSIEMRNSEIDYSNIDTIDFSLICVPGVLELVYKLLWYEHIVEKCLDDYEPSRIVTYLQDLAGCINSTVNNLRVMGVDKELAKARLLVLSSARIVLHNGLSILGATPLSKM</sequence>
<dbReference type="InterPro" id="IPR001412">
    <property type="entry name" value="aa-tRNA-synth_I_CS"/>
</dbReference>
<dbReference type="Proteomes" id="UP000031056">
    <property type="component" value="Unassembled WGS sequence"/>
</dbReference>
<evidence type="ECO:0000313" key="13">
    <source>
        <dbReference type="Proteomes" id="UP000031056"/>
    </source>
</evidence>
<protein>
    <recommendedName>
        <fullName evidence="2">arginine--tRNA ligase</fullName>
        <ecNumber evidence="2">6.1.1.19</ecNumber>
    </recommendedName>
    <alternativeName>
        <fullName evidence="8">Arginyl-tRNA synthetase</fullName>
    </alternativeName>
</protein>
<dbReference type="InParanoid" id="A0A0B2UJ94"/>
<organism evidence="12 13">
    <name type="scientific">Ordospora colligata OC4</name>
    <dbReference type="NCBI Taxonomy" id="1354746"/>
    <lineage>
        <taxon>Eukaryota</taxon>
        <taxon>Fungi</taxon>
        <taxon>Fungi incertae sedis</taxon>
        <taxon>Microsporidia</taxon>
        <taxon>Ordosporidae</taxon>
        <taxon>Ordospora</taxon>
    </lineage>
</organism>
<dbReference type="FunFam" id="1.10.730.10:FF:000006">
    <property type="entry name" value="Arginyl-tRNA synthetase 2, mitochondrial"/>
    <property type="match status" value="1"/>
</dbReference>
<evidence type="ECO:0000256" key="3">
    <source>
        <dbReference type="ARBA" id="ARBA00022598"/>
    </source>
</evidence>
<dbReference type="Gene3D" id="3.40.50.620">
    <property type="entry name" value="HUPs"/>
    <property type="match status" value="1"/>
</dbReference>
<name>A0A0B2UJ94_9MICR</name>
<evidence type="ECO:0000256" key="2">
    <source>
        <dbReference type="ARBA" id="ARBA00012837"/>
    </source>
</evidence>
<evidence type="ECO:0000256" key="4">
    <source>
        <dbReference type="ARBA" id="ARBA00022741"/>
    </source>
</evidence>
<comment type="similarity">
    <text evidence="1 10">Belongs to the class-I aminoacyl-tRNA synthetase family.</text>
</comment>
<keyword evidence="13" id="KW-1185">Reference proteome</keyword>
<evidence type="ECO:0000256" key="8">
    <source>
        <dbReference type="ARBA" id="ARBA00033033"/>
    </source>
</evidence>
<accession>A0A0B2UJ94</accession>
<evidence type="ECO:0000256" key="9">
    <source>
        <dbReference type="ARBA" id="ARBA00049339"/>
    </source>
</evidence>
<dbReference type="OrthoDB" id="68056at2759"/>
<dbReference type="InterPro" id="IPR014729">
    <property type="entry name" value="Rossmann-like_a/b/a_fold"/>
</dbReference>
<dbReference type="EC" id="6.1.1.19" evidence="2"/>
<evidence type="ECO:0000256" key="6">
    <source>
        <dbReference type="ARBA" id="ARBA00022917"/>
    </source>
</evidence>
<dbReference type="InterPro" id="IPR035684">
    <property type="entry name" value="ArgRS_core"/>
</dbReference>
<dbReference type="SUPFAM" id="SSF47323">
    <property type="entry name" value="Anticodon-binding domain of a subclass of class I aminoacyl-tRNA synthetases"/>
    <property type="match status" value="1"/>
</dbReference>
<dbReference type="Pfam" id="PF00750">
    <property type="entry name" value="tRNA-synt_1d"/>
    <property type="match status" value="1"/>
</dbReference>
<dbReference type="HOGENOM" id="CLU_006406_6_2_1"/>
<evidence type="ECO:0000256" key="7">
    <source>
        <dbReference type="ARBA" id="ARBA00023146"/>
    </source>
</evidence>
<dbReference type="NCBIfam" id="TIGR00456">
    <property type="entry name" value="argS"/>
    <property type="match status" value="1"/>
</dbReference>
<comment type="caution">
    <text evidence="12">The sequence shown here is derived from an EMBL/GenBank/DDBJ whole genome shotgun (WGS) entry which is preliminary data.</text>
</comment>
<dbReference type="GO" id="GO:0006420">
    <property type="term" value="P:arginyl-tRNA aminoacylation"/>
    <property type="evidence" value="ECO:0007669"/>
    <property type="project" value="InterPro"/>
</dbReference>
<dbReference type="RefSeq" id="XP_014563169.1">
    <property type="nucleotide sequence ID" value="XM_014707683.1"/>
</dbReference>
<keyword evidence="5 10" id="KW-0067">ATP-binding</keyword>
<dbReference type="GO" id="GO:0005524">
    <property type="term" value="F:ATP binding"/>
    <property type="evidence" value="ECO:0007669"/>
    <property type="project" value="UniProtKB-KW"/>
</dbReference>
<dbReference type="InterPro" id="IPR001278">
    <property type="entry name" value="Arg-tRNA-ligase"/>
</dbReference>
<evidence type="ECO:0000313" key="12">
    <source>
        <dbReference type="EMBL" id="KHN69127.1"/>
    </source>
</evidence>
<dbReference type="GO" id="GO:0005739">
    <property type="term" value="C:mitochondrion"/>
    <property type="evidence" value="ECO:0007669"/>
    <property type="project" value="TreeGrafter"/>
</dbReference>
<dbReference type="PRINTS" id="PR01038">
    <property type="entry name" value="TRNASYNTHARG"/>
</dbReference>
<keyword evidence="6 10" id="KW-0648">Protein biosynthesis</keyword>
<dbReference type="FunCoup" id="A0A0B2UJ94">
    <property type="interactions" value="174"/>
</dbReference>
<dbReference type="VEuPathDB" id="MicrosporidiaDB:M896_090510"/>
<dbReference type="PANTHER" id="PTHR11956:SF11">
    <property type="entry name" value="ARGININE--TRNA LIGASE, MITOCHONDRIAL-RELATED"/>
    <property type="match status" value="1"/>
</dbReference>
<keyword evidence="4 10" id="KW-0547">Nucleotide-binding</keyword>
<dbReference type="SMART" id="SM00836">
    <property type="entry name" value="DALR_1"/>
    <property type="match status" value="1"/>
</dbReference>
<feature type="domain" description="DALR anticodon binding" evidence="11">
    <location>
        <begin position="445"/>
        <end position="563"/>
    </location>
</feature>
<dbReference type="AlphaFoldDB" id="A0A0B2UJ94"/>
<dbReference type="FunFam" id="3.40.50.620:FF:000058">
    <property type="entry name" value="Mitochondrial arginyl-tRNA synthetase"/>
    <property type="match status" value="1"/>
</dbReference>
<dbReference type="InterPro" id="IPR008909">
    <property type="entry name" value="DALR_anticod-bd"/>
</dbReference>
<proteinExistence type="inferred from homology"/>
<gene>
    <name evidence="12" type="ORF">M896_090510</name>
</gene>
<evidence type="ECO:0000259" key="11">
    <source>
        <dbReference type="SMART" id="SM00836"/>
    </source>
</evidence>
<dbReference type="SUPFAM" id="SSF52374">
    <property type="entry name" value="Nucleotidylyl transferase"/>
    <property type="match status" value="1"/>
</dbReference>
<dbReference type="GeneID" id="26262265"/>
<dbReference type="InterPro" id="IPR009080">
    <property type="entry name" value="tRNAsynth_Ia_anticodon-bd"/>
</dbReference>
<dbReference type="GO" id="GO:0032543">
    <property type="term" value="P:mitochondrial translation"/>
    <property type="evidence" value="ECO:0007669"/>
    <property type="project" value="TreeGrafter"/>
</dbReference>
<keyword evidence="7 10" id="KW-0030">Aminoacyl-tRNA synthetase</keyword>
<dbReference type="GO" id="GO:0004814">
    <property type="term" value="F:arginine-tRNA ligase activity"/>
    <property type="evidence" value="ECO:0007669"/>
    <property type="project" value="UniProtKB-EC"/>
</dbReference>
<evidence type="ECO:0000256" key="5">
    <source>
        <dbReference type="ARBA" id="ARBA00022840"/>
    </source>
</evidence>
<dbReference type="PANTHER" id="PTHR11956">
    <property type="entry name" value="ARGINYL-TRNA SYNTHETASE"/>
    <property type="match status" value="1"/>
</dbReference>
<reference evidence="12 13" key="1">
    <citation type="journal article" date="2014" name="MBio">
        <title>The Ordospora colligata genome; evolution of extreme reduction in microsporidia and host-to-parasite horizontal gene transfer.</title>
        <authorList>
            <person name="Pombert J.-F."/>
            <person name="Haag K.L."/>
            <person name="Beidas S."/>
            <person name="Ebert D."/>
            <person name="Keeling P.J."/>
        </authorList>
    </citation>
    <scope>NUCLEOTIDE SEQUENCE [LARGE SCALE GENOMIC DNA]</scope>
    <source>
        <strain evidence="12 13">OC4</strain>
    </source>
</reference>
<comment type="catalytic activity">
    <reaction evidence="9">
        <text>tRNA(Arg) + L-arginine + ATP = L-arginyl-tRNA(Arg) + AMP + diphosphate</text>
        <dbReference type="Rhea" id="RHEA:20301"/>
        <dbReference type="Rhea" id="RHEA-COMP:9658"/>
        <dbReference type="Rhea" id="RHEA-COMP:9673"/>
        <dbReference type="ChEBI" id="CHEBI:30616"/>
        <dbReference type="ChEBI" id="CHEBI:32682"/>
        <dbReference type="ChEBI" id="CHEBI:33019"/>
        <dbReference type="ChEBI" id="CHEBI:78442"/>
        <dbReference type="ChEBI" id="CHEBI:78513"/>
        <dbReference type="ChEBI" id="CHEBI:456215"/>
        <dbReference type="EC" id="6.1.1.19"/>
    </reaction>
</comment>
<dbReference type="InterPro" id="IPR036695">
    <property type="entry name" value="Arg-tRNA-synth_N_sf"/>
</dbReference>
<dbReference type="PROSITE" id="PS00178">
    <property type="entry name" value="AA_TRNA_LIGASE_I"/>
    <property type="match status" value="1"/>
</dbReference>
<evidence type="ECO:0000256" key="1">
    <source>
        <dbReference type="ARBA" id="ARBA00005594"/>
    </source>
</evidence>
<evidence type="ECO:0000256" key="10">
    <source>
        <dbReference type="RuleBase" id="RU363038"/>
    </source>
</evidence>
<dbReference type="Pfam" id="PF05746">
    <property type="entry name" value="DALR_1"/>
    <property type="match status" value="1"/>
</dbReference>
<dbReference type="EMBL" id="JOKQ01000009">
    <property type="protein sequence ID" value="KHN69127.1"/>
    <property type="molecule type" value="Genomic_DNA"/>
</dbReference>
<dbReference type="STRING" id="1354746.A0A0B2UJ94"/>
<dbReference type="Gene3D" id="1.10.730.10">
    <property type="entry name" value="Isoleucyl-tRNA Synthetase, Domain 1"/>
    <property type="match status" value="1"/>
</dbReference>
<dbReference type="Gene3D" id="3.30.1360.70">
    <property type="entry name" value="Arginyl tRNA synthetase N-terminal domain"/>
    <property type="match status" value="1"/>
</dbReference>